<evidence type="ECO:0000313" key="2">
    <source>
        <dbReference type="EMBL" id="GMI85906.1"/>
    </source>
</evidence>
<gene>
    <name evidence="2" type="ORF">HRI_002259900</name>
</gene>
<dbReference type="PANTHER" id="PTHR33130">
    <property type="entry name" value="PUTATIVE (DUF1639)-RELATED"/>
    <property type="match status" value="1"/>
</dbReference>
<dbReference type="Proteomes" id="UP001165190">
    <property type="component" value="Unassembled WGS sequence"/>
</dbReference>
<accession>A0A9W7HYW7</accession>
<name>A0A9W7HYW7_HIBTR</name>
<evidence type="ECO:0000256" key="1">
    <source>
        <dbReference type="SAM" id="MobiDB-lite"/>
    </source>
</evidence>
<reference evidence="2" key="1">
    <citation type="submission" date="2023-05" db="EMBL/GenBank/DDBJ databases">
        <title>Genome and transcriptome analyses reveal genes involved in the formation of fine ridges on petal epidermal cells in Hibiscus trionum.</title>
        <authorList>
            <person name="Koshimizu S."/>
            <person name="Masuda S."/>
            <person name="Ishii T."/>
            <person name="Shirasu K."/>
            <person name="Hoshino A."/>
            <person name="Arita M."/>
        </authorList>
    </citation>
    <scope>NUCLEOTIDE SEQUENCE</scope>
    <source>
        <strain evidence="2">Hamamatsu line</strain>
    </source>
</reference>
<keyword evidence="3" id="KW-1185">Reference proteome</keyword>
<feature type="region of interest" description="Disordered" evidence="1">
    <location>
        <begin position="32"/>
        <end position="61"/>
    </location>
</feature>
<dbReference type="InterPro" id="IPR012438">
    <property type="entry name" value="DUF1639"/>
</dbReference>
<dbReference type="AlphaFoldDB" id="A0A9W7HYW7"/>
<evidence type="ECO:0000313" key="3">
    <source>
        <dbReference type="Proteomes" id="UP001165190"/>
    </source>
</evidence>
<feature type="region of interest" description="Disordered" evidence="1">
    <location>
        <begin position="71"/>
        <end position="90"/>
    </location>
</feature>
<dbReference type="Pfam" id="PF07797">
    <property type="entry name" value="DUF1639"/>
    <property type="match status" value="1"/>
</dbReference>
<dbReference type="OrthoDB" id="2018605at2759"/>
<organism evidence="2 3">
    <name type="scientific">Hibiscus trionum</name>
    <name type="common">Flower of an hour</name>
    <dbReference type="NCBI Taxonomy" id="183268"/>
    <lineage>
        <taxon>Eukaryota</taxon>
        <taxon>Viridiplantae</taxon>
        <taxon>Streptophyta</taxon>
        <taxon>Embryophyta</taxon>
        <taxon>Tracheophyta</taxon>
        <taxon>Spermatophyta</taxon>
        <taxon>Magnoliopsida</taxon>
        <taxon>eudicotyledons</taxon>
        <taxon>Gunneridae</taxon>
        <taxon>Pentapetalae</taxon>
        <taxon>rosids</taxon>
        <taxon>malvids</taxon>
        <taxon>Malvales</taxon>
        <taxon>Malvaceae</taxon>
        <taxon>Malvoideae</taxon>
        <taxon>Hibiscus</taxon>
    </lineage>
</organism>
<proteinExistence type="predicted"/>
<sequence length="182" mass="20773">MEMQGDKDFMLQWGNRKRIRCFNKLKKHHQHHRHFADTTSAGGGGSSSTTPQSLPLPNKKMGSSLVANRHKMNSDMGTNRPRSALASPEKEDRYYATRGSGSLVLDDSNNNTKALVDQQVKEDKRVVWPRLFTTLSNKEKEQDFMAMKGCKLPQRPKKRAKLIQRSILVSSIKFLFCGDFYL</sequence>
<protein>
    <submittedName>
        <fullName evidence="2">Uncharacterized protein</fullName>
    </submittedName>
</protein>
<dbReference type="EMBL" id="BSYR01000020">
    <property type="protein sequence ID" value="GMI85906.1"/>
    <property type="molecule type" value="Genomic_DNA"/>
</dbReference>
<comment type="caution">
    <text evidence="2">The sequence shown here is derived from an EMBL/GenBank/DDBJ whole genome shotgun (WGS) entry which is preliminary data.</text>
</comment>
<dbReference type="PANTHER" id="PTHR33130:SF12">
    <property type="entry name" value="EXPRESSED PROTEIN"/>
    <property type="match status" value="1"/>
</dbReference>